<keyword evidence="9" id="KW-1185">Reference proteome</keyword>
<dbReference type="InterPro" id="IPR033138">
    <property type="entry name" value="Cu_oxidase_CS"/>
</dbReference>
<dbReference type="InterPro" id="IPR002355">
    <property type="entry name" value="Cu_oxidase_Cu_BS"/>
</dbReference>
<evidence type="ECO:0000259" key="7">
    <source>
        <dbReference type="Pfam" id="PF07732"/>
    </source>
</evidence>
<dbReference type="eggNOG" id="COG2132">
    <property type="taxonomic scope" value="Bacteria"/>
</dbReference>
<protein>
    <submittedName>
        <fullName evidence="8">Multicopper oxidase</fullName>
    </submittedName>
</protein>
<keyword evidence="3" id="KW-0186">Copper</keyword>
<dbReference type="CDD" id="cd13848">
    <property type="entry name" value="CuRO_1_CopA"/>
    <property type="match status" value="1"/>
</dbReference>
<dbReference type="InterPro" id="IPR011706">
    <property type="entry name" value="Cu-oxidase_C"/>
</dbReference>
<dbReference type="RefSeq" id="WP_035135589.1">
    <property type="nucleotide sequence ID" value="NZ_JRLV01000020.1"/>
</dbReference>
<dbReference type="InterPro" id="IPR034279">
    <property type="entry name" value="CuRO_3_CopA"/>
</dbReference>
<keyword evidence="1" id="KW-0479">Metal-binding</keyword>
<organism evidence="8 9">
    <name type="scientific">Flavobacterium beibuense F44-8</name>
    <dbReference type="NCBI Taxonomy" id="1406840"/>
    <lineage>
        <taxon>Bacteria</taxon>
        <taxon>Pseudomonadati</taxon>
        <taxon>Bacteroidota</taxon>
        <taxon>Flavobacteriia</taxon>
        <taxon>Flavobacteriales</taxon>
        <taxon>Flavobacteriaceae</taxon>
        <taxon>Flavobacterium</taxon>
    </lineage>
</organism>
<dbReference type="CDD" id="cd13896">
    <property type="entry name" value="CuRO_3_CopA"/>
    <property type="match status" value="1"/>
</dbReference>
<comment type="caution">
    <text evidence="8">The sequence shown here is derived from an EMBL/GenBank/DDBJ whole genome shotgun (WGS) entry which is preliminary data.</text>
</comment>
<dbReference type="Gene3D" id="2.60.40.420">
    <property type="entry name" value="Cupredoxins - blue copper proteins"/>
    <property type="match status" value="3"/>
</dbReference>
<dbReference type="InterPro" id="IPR034282">
    <property type="entry name" value="CuRO_2_CopA"/>
</dbReference>
<name>A0A0A2LSI5_9FLAO</name>
<evidence type="ECO:0000313" key="9">
    <source>
        <dbReference type="Proteomes" id="UP000030129"/>
    </source>
</evidence>
<evidence type="ECO:0000259" key="5">
    <source>
        <dbReference type="Pfam" id="PF00394"/>
    </source>
</evidence>
<keyword evidence="2" id="KW-0560">Oxidoreductase</keyword>
<dbReference type="AlphaFoldDB" id="A0A0A2LSI5"/>
<feature type="domain" description="Plastocyanin-like" evidence="6">
    <location>
        <begin position="457"/>
        <end position="569"/>
    </location>
</feature>
<reference evidence="8 9" key="1">
    <citation type="submission" date="2013-09" db="EMBL/GenBank/DDBJ databases">
        <authorList>
            <person name="Zeng Z."/>
            <person name="Chen C."/>
        </authorList>
    </citation>
    <scope>NUCLEOTIDE SEQUENCE [LARGE SCALE GENOMIC DNA]</scope>
    <source>
        <strain evidence="8 9">F44-8</strain>
    </source>
</reference>
<dbReference type="GO" id="GO:0016491">
    <property type="term" value="F:oxidoreductase activity"/>
    <property type="evidence" value="ECO:0007669"/>
    <property type="project" value="UniProtKB-KW"/>
</dbReference>
<evidence type="ECO:0000256" key="1">
    <source>
        <dbReference type="ARBA" id="ARBA00022723"/>
    </source>
</evidence>
<evidence type="ECO:0000256" key="4">
    <source>
        <dbReference type="SAM" id="SignalP"/>
    </source>
</evidence>
<dbReference type="InterPro" id="IPR034284">
    <property type="entry name" value="CuRO_1_CopA"/>
</dbReference>
<gene>
    <name evidence="8" type="ORF">Q763_14780</name>
</gene>
<evidence type="ECO:0000313" key="8">
    <source>
        <dbReference type="EMBL" id="KGO79140.1"/>
    </source>
</evidence>
<dbReference type="EMBL" id="JRLV01000020">
    <property type="protein sequence ID" value="KGO79140.1"/>
    <property type="molecule type" value="Genomic_DNA"/>
</dbReference>
<feature type="chain" id="PRO_5002002410" evidence="4">
    <location>
        <begin position="26"/>
        <end position="766"/>
    </location>
</feature>
<dbReference type="PROSITE" id="PS00079">
    <property type="entry name" value="MULTICOPPER_OXIDASE1"/>
    <property type="match status" value="2"/>
</dbReference>
<evidence type="ECO:0000259" key="6">
    <source>
        <dbReference type="Pfam" id="PF07731"/>
    </source>
</evidence>
<dbReference type="Pfam" id="PF07731">
    <property type="entry name" value="Cu-oxidase_2"/>
    <property type="match status" value="1"/>
</dbReference>
<feature type="signal peptide" evidence="4">
    <location>
        <begin position="1"/>
        <end position="25"/>
    </location>
</feature>
<dbReference type="CDD" id="cd13874">
    <property type="entry name" value="CuRO_2_CopA"/>
    <property type="match status" value="1"/>
</dbReference>
<accession>A0A0A2LSI5</accession>
<dbReference type="InterPro" id="IPR001117">
    <property type="entry name" value="Cu-oxidase_2nd"/>
</dbReference>
<dbReference type="Proteomes" id="UP000030129">
    <property type="component" value="Unassembled WGS sequence"/>
</dbReference>
<evidence type="ECO:0000256" key="3">
    <source>
        <dbReference type="ARBA" id="ARBA00023008"/>
    </source>
</evidence>
<dbReference type="Pfam" id="PF07732">
    <property type="entry name" value="Cu-oxidase_3"/>
    <property type="match status" value="1"/>
</dbReference>
<feature type="domain" description="Plastocyanin-like" evidence="5">
    <location>
        <begin position="153"/>
        <end position="308"/>
    </location>
</feature>
<dbReference type="Pfam" id="PF00394">
    <property type="entry name" value="Cu-oxidase"/>
    <property type="match status" value="1"/>
</dbReference>
<evidence type="ECO:0000256" key="2">
    <source>
        <dbReference type="ARBA" id="ARBA00023002"/>
    </source>
</evidence>
<dbReference type="InterPro" id="IPR011707">
    <property type="entry name" value="Cu-oxidase-like_N"/>
</dbReference>
<dbReference type="GO" id="GO:0005507">
    <property type="term" value="F:copper ion binding"/>
    <property type="evidence" value="ECO:0007669"/>
    <property type="project" value="InterPro"/>
</dbReference>
<dbReference type="InterPro" id="IPR045087">
    <property type="entry name" value="Cu-oxidase_fam"/>
</dbReference>
<dbReference type="SUPFAM" id="SSF49503">
    <property type="entry name" value="Cupredoxins"/>
    <property type="match status" value="3"/>
</dbReference>
<sequence>MKKKKQIAVKLFLPFLLLFGFLANAQKVTEYDLYVTDTLVNYTGKNVKAIAINGTIPGPELHFTEGDTAVIRVHNNAKHETSIHWHGLLLPNEQDGVPYLTTAPIKSNTVHTYKFPLKQSGTYWYHSHTMLQEQSGMYGAFIIHKKDEPKIPEYVMLLSDWSDENPHEIERSLHKETDWYAIKKGATQNYGEALVKGHLGTKFINEFKRMHAMDVSDVYYDRFFANGVKEQEISGLKAGDKVRVRIINGSSSSYFWLNYAGGKMAVVASDGAEVEPVEVDRFIIGVSETYDVIVTIPEGNISYELMATSEDRMGHASLWLGDGDKKRIEPMGRLDYFAGMKMMNDMMTVGGNMKDMGMKMSLQKMDMNSVMYPELKKEDKHEHHMEMEGDMKMDMDKKDMSGHEHHMEMDMEKKNMSAHEHHMEMDKDKGKLVTLNYNMLKSPVKTTLPDKPFRTLNFELTGNMNRYVWTVNNKTISETDKILIKAGENIRIVITNNSMMRHPMHLHGHYFRVVNQYGEYSPLKNVIDVMPMETDVIEFNASEEYGDWFFHCHILYHMMSGMGRIFSYEDSPPNPQLPDKASALKKVYNDDRRYFLSADIGLESNGSDGEVRLENTRNFADLEWRLGYDNESGYETEAHIGRYLDNKQFLSVYTGWDFRYRKSDEAETNLFGQTSTKDKRVVACLGVVYVLPWFVETDLRVDYEGKVRLQFTREDIPLTSRLRLWGSWNTDYEYNVGSRYILTKYWSLSAHYDSDMGLGGGIAFTY</sequence>
<dbReference type="InterPro" id="IPR008972">
    <property type="entry name" value="Cupredoxin"/>
</dbReference>
<dbReference type="PANTHER" id="PTHR11709:SF394">
    <property type="entry name" value="FI03373P-RELATED"/>
    <property type="match status" value="1"/>
</dbReference>
<dbReference type="STRING" id="1406840.Q763_14780"/>
<feature type="domain" description="Plastocyanin-like" evidence="7">
    <location>
        <begin position="36"/>
        <end position="147"/>
    </location>
</feature>
<dbReference type="PANTHER" id="PTHR11709">
    <property type="entry name" value="MULTI-COPPER OXIDASE"/>
    <property type="match status" value="1"/>
</dbReference>
<keyword evidence="4" id="KW-0732">Signal</keyword>
<proteinExistence type="predicted"/>
<dbReference type="PROSITE" id="PS00080">
    <property type="entry name" value="MULTICOPPER_OXIDASE2"/>
    <property type="match status" value="1"/>
</dbReference>